<dbReference type="Proteomes" id="UP000674179">
    <property type="component" value="Chromosome 26"/>
</dbReference>
<accession>A0A836KI38</accession>
<comment type="caution">
    <text evidence="1">The sequence shown here is derived from an EMBL/GenBank/DDBJ whole genome shotgun (WGS) entry which is preliminary data.</text>
</comment>
<dbReference type="GeneID" id="94171159"/>
<name>A0A836KI38_LEIEN</name>
<dbReference type="AlphaFoldDB" id="A0A836KI38"/>
<gene>
    <name evidence="1" type="ORF">CUR178_03923</name>
</gene>
<dbReference type="EMBL" id="JAFHKP010000026">
    <property type="protein sequence ID" value="KAG5476749.1"/>
    <property type="molecule type" value="Genomic_DNA"/>
</dbReference>
<reference evidence="1 2" key="1">
    <citation type="submission" date="2021-02" db="EMBL/GenBank/DDBJ databases">
        <title>Leishmania (Mundinia) enrietti genome sequencing and assembly.</title>
        <authorList>
            <person name="Almutairi H."/>
            <person name="Gatherer D."/>
        </authorList>
    </citation>
    <scope>NUCLEOTIDE SEQUENCE [LARGE SCALE GENOMIC DNA]</scope>
    <source>
        <strain evidence="1">CUR178</strain>
    </source>
</reference>
<protein>
    <submittedName>
        <fullName evidence="1">Uncharacterized protein</fullName>
    </submittedName>
</protein>
<keyword evidence="2" id="KW-1185">Reference proteome</keyword>
<evidence type="ECO:0000313" key="2">
    <source>
        <dbReference type="Proteomes" id="UP000674179"/>
    </source>
</evidence>
<sequence>MPVGIFPRISEVGNPPRRHAVAPSPANPIHHVVRDRLLHMRCPSLDQTLFYYHRVSQVPRTHTCTHKHMVHMHVSGKCEKTVAETARRECALLTKLAAANRRSSVYRHHIFFRRSRHAVQLVRKCYNAFNPTLQRREKRQGATLLSAHRALIKAVEHCTAELAANRIDTIALCIAFIGILSRLGCCLGQTILLSGGAALLSSSCPDSYVRYLEAAVLAQPSASPSPPPSGARRYAPPDNLEKYSIDSYGGIVNRLVKHAARGRR</sequence>
<evidence type="ECO:0000313" key="1">
    <source>
        <dbReference type="EMBL" id="KAG5476749.1"/>
    </source>
</evidence>
<dbReference type="KEGG" id="lenr:94171159"/>
<proteinExistence type="predicted"/>
<dbReference type="OrthoDB" id="267156at2759"/>
<organism evidence="1 2">
    <name type="scientific">Leishmania enriettii</name>
    <dbReference type="NCBI Taxonomy" id="5663"/>
    <lineage>
        <taxon>Eukaryota</taxon>
        <taxon>Discoba</taxon>
        <taxon>Euglenozoa</taxon>
        <taxon>Kinetoplastea</taxon>
        <taxon>Metakinetoplastina</taxon>
        <taxon>Trypanosomatida</taxon>
        <taxon>Trypanosomatidae</taxon>
        <taxon>Leishmaniinae</taxon>
        <taxon>Leishmania</taxon>
    </lineage>
</organism>
<dbReference type="RefSeq" id="XP_067692215.1">
    <property type="nucleotide sequence ID" value="XM_067835649.1"/>
</dbReference>